<reference evidence="1 2" key="1">
    <citation type="submission" date="2019-03" db="EMBL/GenBank/DDBJ databases">
        <title>Metabolic reconstructions from genomes of highly enriched 'Candidatus Accumulibacter' and 'Candidatus Competibacter' bioreactor populations.</title>
        <authorList>
            <person name="Annavajhala M.K."/>
            <person name="Welles L."/>
            <person name="Abbas B."/>
            <person name="Sorokin D."/>
            <person name="Park H."/>
            <person name="Van Loosdrecht M."/>
            <person name="Chandran K."/>
        </authorList>
    </citation>
    <scope>NUCLEOTIDE SEQUENCE [LARGE SCALE GENOMIC DNA]</scope>
    <source>
        <strain evidence="1 2">SBR_G</strain>
    </source>
</reference>
<evidence type="ECO:0000313" key="1">
    <source>
        <dbReference type="EMBL" id="NMQ21196.1"/>
    </source>
</evidence>
<evidence type="ECO:0000313" key="2">
    <source>
        <dbReference type="Proteomes" id="UP000760480"/>
    </source>
</evidence>
<comment type="caution">
    <text evidence="1">The sequence shown here is derived from an EMBL/GenBank/DDBJ whole genome shotgun (WGS) entry which is preliminary data.</text>
</comment>
<dbReference type="EMBL" id="SPMZ01000079">
    <property type="protein sequence ID" value="NMQ21196.1"/>
    <property type="molecule type" value="Genomic_DNA"/>
</dbReference>
<name>A0ABX1TR86_9GAMM</name>
<gene>
    <name evidence="1" type="ORF">E4P82_19540</name>
</gene>
<organism evidence="1 2">
    <name type="scientific">Candidatus Competibacter phosphatis</name>
    <dbReference type="NCBI Taxonomy" id="221280"/>
    <lineage>
        <taxon>Bacteria</taxon>
        <taxon>Pseudomonadati</taxon>
        <taxon>Pseudomonadota</taxon>
        <taxon>Gammaproteobacteria</taxon>
        <taxon>Candidatus Competibacteraceae</taxon>
        <taxon>Candidatus Competibacter</taxon>
    </lineage>
</organism>
<dbReference type="Proteomes" id="UP000760480">
    <property type="component" value="Unassembled WGS sequence"/>
</dbReference>
<keyword evidence="2" id="KW-1185">Reference proteome</keyword>
<dbReference type="RefSeq" id="WP_169250465.1">
    <property type="nucleotide sequence ID" value="NZ_SPMZ01000079.1"/>
</dbReference>
<evidence type="ECO:0008006" key="3">
    <source>
        <dbReference type="Google" id="ProtNLM"/>
    </source>
</evidence>
<protein>
    <recommendedName>
        <fullName evidence="3">CopG family transcriptional regulator</fullName>
    </recommendedName>
</protein>
<sequence>MGKKKKKSDKDEDVKLVVRIEAGLRDAFIEACQEMDTTASREVRQFVRDFLARSGKSDISSMDDDNEL</sequence>
<accession>A0ABX1TR86</accession>
<proteinExistence type="predicted"/>